<dbReference type="PANTHER" id="PTHR30604">
    <property type="entry name" value="PROTEIN TRANSPORT PROTEIN HOFQ"/>
    <property type="match status" value="1"/>
</dbReference>
<gene>
    <name evidence="5" type="ORF">Pla8534_51330</name>
</gene>
<keyword evidence="6" id="KW-1185">Reference proteome</keyword>
<evidence type="ECO:0000259" key="4">
    <source>
        <dbReference type="Pfam" id="PF00263"/>
    </source>
</evidence>
<evidence type="ECO:0000256" key="1">
    <source>
        <dbReference type="RuleBase" id="RU004003"/>
    </source>
</evidence>
<evidence type="ECO:0000256" key="3">
    <source>
        <dbReference type="SAM" id="SignalP"/>
    </source>
</evidence>
<dbReference type="EMBL" id="CP036433">
    <property type="protein sequence ID" value="QDU97287.1"/>
    <property type="molecule type" value="Genomic_DNA"/>
</dbReference>
<dbReference type="InterPro" id="IPR004846">
    <property type="entry name" value="T2SS/T3SS_dom"/>
</dbReference>
<sequence precursor="true">MPMQRFLTLFAALATLAPGALWAQATTVQLPNFNFSTVTTTVTAPDGGTVLLGGISRLSEGSVDRGVPGLGKIPGLGRLFKNRGIGRETSASTFTVTPRIIILEEEEERQVGRPLDRDYAGSGSADAAAFAARSGVDPAVVQKAALLSRHIARSSAEPLHLGGPAQPVAGSDAPVDSSPLASAEQIRRTNELAASQRQSEAGVFFAKGRQAALEGRTGAAKVYYNMAARRSTGEFHEQILAHLEALQGDKNELISKSP</sequence>
<feature type="signal peptide" evidence="3">
    <location>
        <begin position="1"/>
        <end position="23"/>
    </location>
</feature>
<dbReference type="Pfam" id="PF00263">
    <property type="entry name" value="Secretin"/>
    <property type="match status" value="1"/>
</dbReference>
<dbReference type="KEGG" id="lcre:Pla8534_51330"/>
<comment type="similarity">
    <text evidence="1">Belongs to the bacterial secretin family.</text>
</comment>
<keyword evidence="3" id="KW-0732">Signal</keyword>
<feature type="domain" description="Type II/III secretion system secretin-like" evidence="4">
    <location>
        <begin position="26"/>
        <end position="101"/>
    </location>
</feature>
<dbReference type="AlphaFoldDB" id="A0A518DZM1"/>
<dbReference type="GO" id="GO:0009306">
    <property type="term" value="P:protein secretion"/>
    <property type="evidence" value="ECO:0007669"/>
    <property type="project" value="InterPro"/>
</dbReference>
<dbReference type="Proteomes" id="UP000317648">
    <property type="component" value="Chromosome"/>
</dbReference>
<protein>
    <submittedName>
        <fullName evidence="5">Outer membrane porin HofQ</fullName>
    </submittedName>
</protein>
<evidence type="ECO:0000256" key="2">
    <source>
        <dbReference type="SAM" id="MobiDB-lite"/>
    </source>
</evidence>
<proteinExistence type="inferred from homology"/>
<organism evidence="5 6">
    <name type="scientific">Lignipirellula cremea</name>
    <dbReference type="NCBI Taxonomy" id="2528010"/>
    <lineage>
        <taxon>Bacteria</taxon>
        <taxon>Pseudomonadati</taxon>
        <taxon>Planctomycetota</taxon>
        <taxon>Planctomycetia</taxon>
        <taxon>Pirellulales</taxon>
        <taxon>Pirellulaceae</taxon>
        <taxon>Lignipirellula</taxon>
    </lineage>
</organism>
<dbReference type="InterPro" id="IPR051808">
    <property type="entry name" value="Type_IV_pilus_biogenesis"/>
</dbReference>
<evidence type="ECO:0000313" key="5">
    <source>
        <dbReference type="EMBL" id="QDU97287.1"/>
    </source>
</evidence>
<feature type="region of interest" description="Disordered" evidence="2">
    <location>
        <begin position="157"/>
        <end position="181"/>
    </location>
</feature>
<dbReference type="RefSeq" id="WP_145056074.1">
    <property type="nucleotide sequence ID" value="NZ_CP036433.1"/>
</dbReference>
<reference evidence="5 6" key="1">
    <citation type="submission" date="2019-02" db="EMBL/GenBank/DDBJ databases">
        <title>Deep-cultivation of Planctomycetes and their phenomic and genomic characterization uncovers novel biology.</title>
        <authorList>
            <person name="Wiegand S."/>
            <person name="Jogler M."/>
            <person name="Boedeker C."/>
            <person name="Pinto D."/>
            <person name="Vollmers J."/>
            <person name="Rivas-Marin E."/>
            <person name="Kohn T."/>
            <person name="Peeters S.H."/>
            <person name="Heuer A."/>
            <person name="Rast P."/>
            <person name="Oberbeckmann S."/>
            <person name="Bunk B."/>
            <person name="Jeske O."/>
            <person name="Meyerdierks A."/>
            <person name="Storesund J.E."/>
            <person name="Kallscheuer N."/>
            <person name="Luecker S."/>
            <person name="Lage O.M."/>
            <person name="Pohl T."/>
            <person name="Merkel B.J."/>
            <person name="Hornburger P."/>
            <person name="Mueller R.-W."/>
            <person name="Bruemmer F."/>
            <person name="Labrenz M."/>
            <person name="Spormann A.M."/>
            <person name="Op den Camp H."/>
            <person name="Overmann J."/>
            <person name="Amann R."/>
            <person name="Jetten M.S.M."/>
            <person name="Mascher T."/>
            <person name="Medema M.H."/>
            <person name="Devos D.P."/>
            <person name="Kaster A.-K."/>
            <person name="Ovreas L."/>
            <person name="Rohde M."/>
            <person name="Galperin M.Y."/>
            <person name="Jogler C."/>
        </authorList>
    </citation>
    <scope>NUCLEOTIDE SEQUENCE [LARGE SCALE GENOMIC DNA]</scope>
    <source>
        <strain evidence="5 6">Pla85_3_4</strain>
    </source>
</reference>
<accession>A0A518DZM1</accession>
<dbReference type="PANTHER" id="PTHR30604:SF1">
    <property type="entry name" value="DNA UTILIZATION PROTEIN HOFQ"/>
    <property type="match status" value="1"/>
</dbReference>
<dbReference type="OrthoDB" id="254495at2"/>
<name>A0A518DZM1_9BACT</name>
<evidence type="ECO:0000313" key="6">
    <source>
        <dbReference type="Proteomes" id="UP000317648"/>
    </source>
</evidence>
<feature type="chain" id="PRO_5022065874" evidence="3">
    <location>
        <begin position="24"/>
        <end position="258"/>
    </location>
</feature>